<dbReference type="Proteomes" id="UP001202328">
    <property type="component" value="Unassembled WGS sequence"/>
</dbReference>
<dbReference type="EMBL" id="JAJJMB010009125">
    <property type="protein sequence ID" value="KAI3916108.1"/>
    <property type="molecule type" value="Genomic_DNA"/>
</dbReference>
<gene>
    <name evidence="1" type="ORF">MKW98_004549</name>
</gene>
<name>A0AAD4SNF1_9MAGN</name>
<evidence type="ECO:0000313" key="1">
    <source>
        <dbReference type="EMBL" id="KAI3916108.1"/>
    </source>
</evidence>
<protein>
    <submittedName>
        <fullName evidence="1">Uncharacterized protein</fullName>
    </submittedName>
</protein>
<feature type="non-terminal residue" evidence="1">
    <location>
        <position position="70"/>
    </location>
</feature>
<dbReference type="AlphaFoldDB" id="A0AAD4SNF1"/>
<keyword evidence="2" id="KW-1185">Reference proteome</keyword>
<reference evidence="1" key="1">
    <citation type="submission" date="2022-04" db="EMBL/GenBank/DDBJ databases">
        <title>A functionally conserved STORR gene fusion in Papaver species that diverged 16.8 million years ago.</title>
        <authorList>
            <person name="Catania T."/>
        </authorList>
    </citation>
    <scope>NUCLEOTIDE SEQUENCE</scope>
    <source>
        <strain evidence="1">S-188037</strain>
    </source>
</reference>
<comment type="caution">
    <text evidence="1">The sequence shown here is derived from an EMBL/GenBank/DDBJ whole genome shotgun (WGS) entry which is preliminary data.</text>
</comment>
<accession>A0AAD4SNF1</accession>
<sequence length="70" mass="8127">MSSRALCNSNPQLHLHSYNKNSLSNSQFIRSQFQPKQNLKLGLPFSSSFLHFHSITTKIPYHLRSTIRIK</sequence>
<proteinExistence type="predicted"/>
<evidence type="ECO:0000313" key="2">
    <source>
        <dbReference type="Proteomes" id="UP001202328"/>
    </source>
</evidence>
<organism evidence="1 2">
    <name type="scientific">Papaver atlanticum</name>
    <dbReference type="NCBI Taxonomy" id="357466"/>
    <lineage>
        <taxon>Eukaryota</taxon>
        <taxon>Viridiplantae</taxon>
        <taxon>Streptophyta</taxon>
        <taxon>Embryophyta</taxon>
        <taxon>Tracheophyta</taxon>
        <taxon>Spermatophyta</taxon>
        <taxon>Magnoliopsida</taxon>
        <taxon>Ranunculales</taxon>
        <taxon>Papaveraceae</taxon>
        <taxon>Papaveroideae</taxon>
        <taxon>Papaver</taxon>
    </lineage>
</organism>